<name>A0A6S7LTY5_PARCT</name>
<dbReference type="Gene3D" id="1.10.533.10">
    <property type="entry name" value="Death Domain, Fas"/>
    <property type="match status" value="1"/>
</dbReference>
<accession>A0A6S7LTY5</accession>
<evidence type="ECO:0000313" key="2">
    <source>
        <dbReference type="EMBL" id="CAB4043329.1"/>
    </source>
</evidence>
<proteinExistence type="predicted"/>
<dbReference type="GO" id="GO:0042981">
    <property type="term" value="P:regulation of apoptotic process"/>
    <property type="evidence" value="ECO:0007669"/>
    <property type="project" value="InterPro"/>
</dbReference>
<comment type="caution">
    <text evidence="2">The sequence shown here is derived from an EMBL/GenBank/DDBJ whole genome shotgun (WGS) entry which is preliminary data.</text>
</comment>
<dbReference type="SUPFAM" id="SSF47986">
    <property type="entry name" value="DEATH domain"/>
    <property type="match status" value="1"/>
</dbReference>
<sequence length="451" mass="50607">MLFSGNSSVCNTMTENEATCSTAASQESEKDTVETKPERCFAIIVQKTPKNFRGEQYFNIIYENISQLSPRKWKCITQNGTNIVLVKRDVSESLDIQCFDLFTLSTHQDFASSNTISSNEEASASSVNSCDCSNSFSTLRNILNSASTEQWICFWICRGKTYLSIIDEQTNIPVEDFNQLETLVGQLIKLNNDAASIVSIRVPLGETENDVKTVITSHIISQEEFFKEVNEIVYQKRKILKKMNTLIYKHCGTAEDDSASKIEAPSNVVPGPVSRNTSANNDDLHALQAGGSIPLRTLLQCIVVRLTTSDWIELRRYVGRDVPVRVLGNIADNIDFFQELENRSMIQLGNTEYIRSGFYEIGRVDLVHLLDCIQDGDYSFLNLDTVGERRIRSDDRNLESRARSLVRQMRDLTVDRGRSDNTADQSSLRSSSGANTQSSVSETREMVVTDG</sequence>
<dbReference type="Proteomes" id="UP001152795">
    <property type="component" value="Unassembled WGS sequence"/>
</dbReference>
<dbReference type="InterPro" id="IPR011029">
    <property type="entry name" value="DEATH-like_dom_sf"/>
</dbReference>
<dbReference type="EMBL" id="CACRXK020032112">
    <property type="protein sequence ID" value="CAB4043329.1"/>
    <property type="molecule type" value="Genomic_DNA"/>
</dbReference>
<gene>
    <name evidence="2" type="ORF">PACLA_8A040768</name>
</gene>
<evidence type="ECO:0000256" key="1">
    <source>
        <dbReference type="SAM" id="MobiDB-lite"/>
    </source>
</evidence>
<dbReference type="AlphaFoldDB" id="A0A6S7LTY5"/>
<dbReference type="OrthoDB" id="5987560at2759"/>
<feature type="region of interest" description="Disordered" evidence="1">
    <location>
        <begin position="413"/>
        <end position="451"/>
    </location>
</feature>
<keyword evidence="3" id="KW-1185">Reference proteome</keyword>
<reference evidence="2" key="1">
    <citation type="submission" date="2020-04" db="EMBL/GenBank/DDBJ databases">
        <authorList>
            <person name="Alioto T."/>
            <person name="Alioto T."/>
            <person name="Gomez Garrido J."/>
        </authorList>
    </citation>
    <scope>NUCLEOTIDE SEQUENCE</scope>
    <source>
        <strain evidence="2">A484AB</strain>
    </source>
</reference>
<feature type="compositionally biased region" description="Basic and acidic residues" evidence="1">
    <location>
        <begin position="442"/>
        <end position="451"/>
    </location>
</feature>
<evidence type="ECO:0000313" key="3">
    <source>
        <dbReference type="Proteomes" id="UP001152795"/>
    </source>
</evidence>
<organism evidence="2 3">
    <name type="scientific">Paramuricea clavata</name>
    <name type="common">Red gorgonian</name>
    <name type="synonym">Violescent sea-whip</name>
    <dbReference type="NCBI Taxonomy" id="317549"/>
    <lineage>
        <taxon>Eukaryota</taxon>
        <taxon>Metazoa</taxon>
        <taxon>Cnidaria</taxon>
        <taxon>Anthozoa</taxon>
        <taxon>Octocorallia</taxon>
        <taxon>Malacalcyonacea</taxon>
        <taxon>Plexauridae</taxon>
        <taxon>Paramuricea</taxon>
    </lineage>
</organism>
<dbReference type="InterPro" id="IPR001875">
    <property type="entry name" value="DED_dom"/>
</dbReference>
<dbReference type="PROSITE" id="PS50168">
    <property type="entry name" value="DED"/>
    <property type="match status" value="1"/>
</dbReference>
<protein>
    <submittedName>
        <fullName evidence="2">---NA</fullName>
    </submittedName>
</protein>
<feature type="compositionally biased region" description="Polar residues" evidence="1">
    <location>
        <begin position="422"/>
        <end position="441"/>
    </location>
</feature>